<dbReference type="Proteomes" id="UP001302676">
    <property type="component" value="Unassembled WGS sequence"/>
</dbReference>
<comment type="caution">
    <text evidence="1">The sequence shown here is derived from an EMBL/GenBank/DDBJ whole genome shotgun (WGS) entry which is preliminary data.</text>
</comment>
<reference evidence="1" key="2">
    <citation type="submission" date="2023-05" db="EMBL/GenBank/DDBJ databases">
        <authorList>
            <consortium name="Lawrence Berkeley National Laboratory"/>
            <person name="Steindorff A."/>
            <person name="Hensen N."/>
            <person name="Bonometti L."/>
            <person name="Westerberg I."/>
            <person name="Brannstrom I.O."/>
            <person name="Guillou S."/>
            <person name="Cros-Aarteil S."/>
            <person name="Calhoun S."/>
            <person name="Haridas S."/>
            <person name="Kuo A."/>
            <person name="Mondo S."/>
            <person name="Pangilinan J."/>
            <person name="Riley R."/>
            <person name="Labutti K."/>
            <person name="Andreopoulos B."/>
            <person name="Lipzen A."/>
            <person name="Chen C."/>
            <person name="Yanf M."/>
            <person name="Daum C."/>
            <person name="Ng V."/>
            <person name="Clum A."/>
            <person name="Ohm R."/>
            <person name="Martin F."/>
            <person name="Silar P."/>
            <person name="Natvig D."/>
            <person name="Lalanne C."/>
            <person name="Gautier V."/>
            <person name="Ament-Velasquez S.L."/>
            <person name="Kruys A."/>
            <person name="Hutchinson M.I."/>
            <person name="Powell A.J."/>
            <person name="Barry K."/>
            <person name="Miller A.N."/>
            <person name="Grigoriev I.V."/>
            <person name="Debuchy R."/>
            <person name="Gladieux P."/>
            <person name="Thoren M.H."/>
            <person name="Johannesson H."/>
        </authorList>
    </citation>
    <scope>NUCLEOTIDE SEQUENCE</scope>
    <source>
        <strain evidence="1">CBS 141.50</strain>
    </source>
</reference>
<evidence type="ECO:0000313" key="1">
    <source>
        <dbReference type="EMBL" id="KAK4145942.1"/>
    </source>
</evidence>
<keyword evidence="2" id="KW-1185">Reference proteome</keyword>
<reference evidence="1" key="1">
    <citation type="journal article" date="2023" name="Mol. Phylogenet. Evol.">
        <title>Genome-scale phylogeny and comparative genomics of the fungal order Sordariales.</title>
        <authorList>
            <person name="Hensen N."/>
            <person name="Bonometti L."/>
            <person name="Westerberg I."/>
            <person name="Brannstrom I.O."/>
            <person name="Guillou S."/>
            <person name="Cros-Aarteil S."/>
            <person name="Calhoun S."/>
            <person name="Haridas S."/>
            <person name="Kuo A."/>
            <person name="Mondo S."/>
            <person name="Pangilinan J."/>
            <person name="Riley R."/>
            <person name="LaButti K."/>
            <person name="Andreopoulos B."/>
            <person name="Lipzen A."/>
            <person name="Chen C."/>
            <person name="Yan M."/>
            <person name="Daum C."/>
            <person name="Ng V."/>
            <person name="Clum A."/>
            <person name="Steindorff A."/>
            <person name="Ohm R.A."/>
            <person name="Martin F."/>
            <person name="Silar P."/>
            <person name="Natvig D.O."/>
            <person name="Lalanne C."/>
            <person name="Gautier V."/>
            <person name="Ament-Velasquez S.L."/>
            <person name="Kruys A."/>
            <person name="Hutchinson M.I."/>
            <person name="Powell A.J."/>
            <person name="Barry K."/>
            <person name="Miller A.N."/>
            <person name="Grigoriev I.V."/>
            <person name="Debuchy R."/>
            <person name="Gladieux P."/>
            <person name="Hiltunen Thoren M."/>
            <person name="Johannesson H."/>
        </authorList>
    </citation>
    <scope>NUCLEOTIDE SEQUENCE</scope>
    <source>
        <strain evidence="1">CBS 141.50</strain>
    </source>
</reference>
<evidence type="ECO:0000313" key="2">
    <source>
        <dbReference type="Proteomes" id="UP001302676"/>
    </source>
</evidence>
<proteinExistence type="predicted"/>
<name>A0AAN6ZPD3_9PEZI</name>
<dbReference type="AlphaFoldDB" id="A0AAN6ZPD3"/>
<organism evidence="1 2">
    <name type="scientific">Dichotomopilus funicola</name>
    <dbReference type="NCBI Taxonomy" id="1934379"/>
    <lineage>
        <taxon>Eukaryota</taxon>
        <taxon>Fungi</taxon>
        <taxon>Dikarya</taxon>
        <taxon>Ascomycota</taxon>
        <taxon>Pezizomycotina</taxon>
        <taxon>Sordariomycetes</taxon>
        <taxon>Sordariomycetidae</taxon>
        <taxon>Sordariales</taxon>
        <taxon>Chaetomiaceae</taxon>
        <taxon>Dichotomopilus</taxon>
    </lineage>
</organism>
<accession>A0AAN6ZPD3</accession>
<protein>
    <submittedName>
        <fullName evidence="1">Uncharacterized protein</fullName>
    </submittedName>
</protein>
<sequence length="486" mass="54503">MDATDESPGLFKIPRHIRENIYRLVFGSGPKHQSEYIDRMGPHVPIKDLGLLSVSRRIHKEAIAVLYESVDLGADAQLALNYVQFILSKRRECSCKSSGDSIYGPCNWHPVLELLAASAAPISRVNVAFDGCNGGALWARDPPPPDSCRLHWDLDQALFWTQLPVLSSSAQICFIDPCPEYFITRLAQYFRWGMKGKIYIGGYRGCSVSAFMGKLIRPERAEQVVAVFPLLRLPVEIRHRIYKYALKWEYRPFWPIAPATFNPGIGLLSTRKEIAKEARPFLYRSLTIHGGVPLRDLDTFGSNITLTRRFNIQFSCFCEWKGDLEHQNHTLYDEHIGRVSASGDPFEDPTVSYPFTTVEAVKGQWAEALKRIQSLEANAEVAVIFQSCCRTARPAIPRGDGGSVNLVGPKIHSYVCASLENHFTDILSAACCHRSIQQIALWGNVPPSLAMRLLALPSTPDQSEAPLYLRDMSDAMRNYIGCVEEV</sequence>
<dbReference type="InterPro" id="IPR038883">
    <property type="entry name" value="AN11006-like"/>
</dbReference>
<dbReference type="EMBL" id="MU853564">
    <property type="protein sequence ID" value="KAK4145942.1"/>
    <property type="molecule type" value="Genomic_DNA"/>
</dbReference>
<dbReference type="RefSeq" id="XP_062639313.1">
    <property type="nucleotide sequence ID" value="XM_062779798.1"/>
</dbReference>
<dbReference type="PANTHER" id="PTHR42085">
    <property type="entry name" value="F-BOX DOMAIN-CONTAINING PROTEIN"/>
    <property type="match status" value="1"/>
</dbReference>
<dbReference type="GeneID" id="87816411"/>
<dbReference type="PANTHER" id="PTHR42085:SF1">
    <property type="entry name" value="F-BOX DOMAIN-CONTAINING PROTEIN"/>
    <property type="match status" value="1"/>
</dbReference>
<gene>
    <name evidence="1" type="ORF">C8A04DRAFT_26101</name>
</gene>